<dbReference type="PANTHER" id="PTHR42188:SF1">
    <property type="entry name" value="23S RRNA-SPECIFIC ENDONUCLEASE VAPC20"/>
    <property type="match status" value="1"/>
</dbReference>
<dbReference type="AlphaFoldDB" id="A0A8T4KVN2"/>
<evidence type="ECO:0000313" key="3">
    <source>
        <dbReference type="Proteomes" id="UP000677687"/>
    </source>
</evidence>
<accession>A0A8T4KVN2</accession>
<dbReference type="EMBL" id="JAGVWD010000013">
    <property type="protein sequence ID" value="MBS3057189.1"/>
    <property type="molecule type" value="Genomic_DNA"/>
</dbReference>
<comment type="caution">
    <text evidence="2">The sequence shown here is derived from an EMBL/GenBank/DDBJ whole genome shotgun (WGS) entry which is preliminary data.</text>
</comment>
<dbReference type="PANTHER" id="PTHR42188">
    <property type="entry name" value="23S RRNA-SPECIFIC ENDONUCLEASE VAPC20"/>
    <property type="match status" value="1"/>
</dbReference>
<evidence type="ECO:0000259" key="1">
    <source>
        <dbReference type="Pfam" id="PF01850"/>
    </source>
</evidence>
<gene>
    <name evidence="2" type="ORF">J4415_01015</name>
</gene>
<dbReference type="GO" id="GO:0016075">
    <property type="term" value="P:rRNA catabolic process"/>
    <property type="evidence" value="ECO:0007669"/>
    <property type="project" value="TreeGrafter"/>
</dbReference>
<feature type="domain" description="PIN" evidence="1">
    <location>
        <begin position="3"/>
        <end position="128"/>
    </location>
</feature>
<dbReference type="SUPFAM" id="SSF88723">
    <property type="entry name" value="PIN domain-like"/>
    <property type="match status" value="1"/>
</dbReference>
<name>A0A8T4KVN2_9ARCH</name>
<dbReference type="Proteomes" id="UP000677687">
    <property type="component" value="Unassembled WGS sequence"/>
</dbReference>
<proteinExistence type="predicted"/>
<reference evidence="2" key="2">
    <citation type="submission" date="2021-05" db="EMBL/GenBank/DDBJ databases">
        <title>Protein family content uncovers lineage relationships and bacterial pathway maintenance mechanisms in DPANN archaea.</title>
        <authorList>
            <person name="Castelle C.J."/>
            <person name="Meheust R."/>
            <person name="Jaffe A.L."/>
            <person name="Seitz K."/>
            <person name="Gong X."/>
            <person name="Baker B.J."/>
            <person name="Banfield J.F."/>
        </authorList>
    </citation>
    <scope>NUCLEOTIDE SEQUENCE</scope>
    <source>
        <strain evidence="2">RIFCSPHIGHO2_01_FULL_AR10_44_11</strain>
    </source>
</reference>
<dbReference type="GO" id="GO:0004521">
    <property type="term" value="F:RNA endonuclease activity"/>
    <property type="evidence" value="ECO:0007669"/>
    <property type="project" value="InterPro"/>
</dbReference>
<reference evidence="2" key="1">
    <citation type="submission" date="2021-03" db="EMBL/GenBank/DDBJ databases">
        <authorList>
            <person name="Jaffe A."/>
        </authorList>
    </citation>
    <scope>NUCLEOTIDE SEQUENCE</scope>
    <source>
        <strain evidence="2">RIFCSPHIGHO2_01_FULL_AR10_44_11</strain>
    </source>
</reference>
<evidence type="ECO:0000313" key="2">
    <source>
        <dbReference type="EMBL" id="MBS3057189.1"/>
    </source>
</evidence>
<dbReference type="InterPro" id="IPR029060">
    <property type="entry name" value="PIN-like_dom_sf"/>
</dbReference>
<organism evidence="2 3">
    <name type="scientific">Candidatus Iainarchaeum sp</name>
    <dbReference type="NCBI Taxonomy" id="3101447"/>
    <lineage>
        <taxon>Archaea</taxon>
        <taxon>Candidatus Iainarchaeota</taxon>
        <taxon>Candidatus Iainarchaeia</taxon>
        <taxon>Candidatus Iainarchaeales</taxon>
        <taxon>Candidatus Iainarchaeaceae</taxon>
        <taxon>Candidatus Iainarchaeum</taxon>
    </lineage>
</organism>
<sequence>MSIFIDASYLIGYYNKEDKHHQKAMGLSGIFSGKEFGAVYISDYIFTETMNYLITRTKSRELAIELAGYIFNSEMEIIYMDKTIFQKSWELFKQRKDLSFTDCTTIELMKAYGIRNIATFDSGFNQFEKEMKILH</sequence>
<dbReference type="Pfam" id="PF01850">
    <property type="entry name" value="PIN"/>
    <property type="match status" value="1"/>
</dbReference>
<dbReference type="Gene3D" id="3.40.50.1010">
    <property type="entry name" value="5'-nuclease"/>
    <property type="match status" value="1"/>
</dbReference>
<dbReference type="InterPro" id="IPR002716">
    <property type="entry name" value="PIN_dom"/>
</dbReference>
<dbReference type="InterPro" id="IPR039018">
    <property type="entry name" value="VapC20-like"/>
</dbReference>
<protein>
    <submittedName>
        <fullName evidence="2">Type II toxin-antitoxin system VapC family toxin</fullName>
    </submittedName>
</protein>